<evidence type="ECO:0000256" key="6">
    <source>
        <dbReference type="ARBA" id="ARBA00023235"/>
    </source>
</evidence>
<dbReference type="Gene3D" id="1.10.268.10">
    <property type="entry name" value="Topoisomerase, domain 3"/>
    <property type="match status" value="1"/>
</dbReference>
<name>E2SAC4_9ACTN</name>
<proteinExistence type="inferred from homology"/>
<dbReference type="PANTHER" id="PTHR43493">
    <property type="entry name" value="DNA GYRASE/TOPOISOMERASE SUBUNIT A"/>
    <property type="match status" value="1"/>
</dbReference>
<dbReference type="Gene3D" id="3.90.199.10">
    <property type="entry name" value="Topoisomerase II, domain 5"/>
    <property type="match status" value="1"/>
</dbReference>
<feature type="domain" description="Topo IIA-type catalytic" evidence="9">
    <location>
        <begin position="43"/>
        <end position="507"/>
    </location>
</feature>
<evidence type="ECO:0000256" key="5">
    <source>
        <dbReference type="ARBA" id="ARBA00023125"/>
    </source>
</evidence>
<evidence type="ECO:0000256" key="4">
    <source>
        <dbReference type="ARBA" id="ARBA00023029"/>
    </source>
</evidence>
<dbReference type="AlphaFoldDB" id="E2SAC4"/>
<dbReference type="eggNOG" id="COG0188">
    <property type="taxonomic scope" value="Bacteria"/>
</dbReference>
<evidence type="ECO:0000256" key="2">
    <source>
        <dbReference type="ARBA" id="ARBA00008263"/>
    </source>
</evidence>
<dbReference type="FunFam" id="1.10.268.10:FF:000001">
    <property type="entry name" value="DNA gyrase subunit A"/>
    <property type="match status" value="1"/>
</dbReference>
<dbReference type="SMART" id="SM00434">
    <property type="entry name" value="TOP4c"/>
    <property type="match status" value="1"/>
</dbReference>
<dbReference type="GO" id="GO:0006265">
    <property type="term" value="P:DNA topological change"/>
    <property type="evidence" value="ECO:0007669"/>
    <property type="project" value="UniProtKB-UniRule"/>
</dbReference>
<evidence type="ECO:0000256" key="1">
    <source>
        <dbReference type="ARBA" id="ARBA00000185"/>
    </source>
</evidence>
<evidence type="ECO:0000256" key="7">
    <source>
        <dbReference type="PROSITE-ProRule" id="PRU01384"/>
    </source>
</evidence>
<keyword evidence="6 7" id="KW-0413">Isomerase</keyword>
<gene>
    <name evidence="10" type="ORF">HMPREF0063_10914</name>
</gene>
<dbReference type="GO" id="GO:0009330">
    <property type="term" value="C:DNA topoisomerase type II (double strand cut, ATP-hydrolyzing) complex"/>
    <property type="evidence" value="ECO:0007669"/>
    <property type="project" value="TreeGrafter"/>
</dbReference>
<dbReference type="InterPro" id="IPR050220">
    <property type="entry name" value="Type_II_DNA_Topoisomerases"/>
</dbReference>
<dbReference type="NCBIfam" id="NF004044">
    <property type="entry name" value="PRK05561.1"/>
    <property type="match status" value="1"/>
</dbReference>
<dbReference type="STRING" id="585531.HMPREF0063_10914"/>
<dbReference type="OrthoDB" id="9806486at2"/>
<dbReference type="GO" id="GO:0034335">
    <property type="term" value="F:DNA negative supercoiling activity"/>
    <property type="evidence" value="ECO:0007669"/>
    <property type="project" value="UniProtKB-ARBA"/>
</dbReference>
<keyword evidence="11" id="KW-1185">Reference proteome</keyword>
<comment type="similarity">
    <text evidence="2">Belongs to the type II topoisomerase GyrA/ParC subunit family.</text>
</comment>
<keyword evidence="4 7" id="KW-0799">Topoisomerase</keyword>
<dbReference type="CDD" id="cd00187">
    <property type="entry name" value="TOP4c"/>
    <property type="match status" value="1"/>
</dbReference>
<evidence type="ECO:0000256" key="8">
    <source>
        <dbReference type="SAM" id="MobiDB-lite"/>
    </source>
</evidence>
<dbReference type="GO" id="GO:0005524">
    <property type="term" value="F:ATP binding"/>
    <property type="evidence" value="ECO:0007669"/>
    <property type="project" value="InterPro"/>
</dbReference>
<dbReference type="SUPFAM" id="SSF101904">
    <property type="entry name" value="GyrA/ParC C-terminal domain-like"/>
    <property type="match status" value="1"/>
</dbReference>
<dbReference type="Gene3D" id="2.120.10.90">
    <property type="entry name" value="DNA gyrase/topoisomerase IV, subunit A, C-terminal"/>
    <property type="match status" value="1"/>
</dbReference>
<evidence type="ECO:0000259" key="9">
    <source>
        <dbReference type="PROSITE" id="PS52040"/>
    </source>
</evidence>
<dbReference type="InterPro" id="IPR013760">
    <property type="entry name" value="Topo_IIA-like_dom_sf"/>
</dbReference>
<organism evidence="10 11">
    <name type="scientific">Aeromicrobium marinum DSM 15272</name>
    <dbReference type="NCBI Taxonomy" id="585531"/>
    <lineage>
        <taxon>Bacteria</taxon>
        <taxon>Bacillati</taxon>
        <taxon>Actinomycetota</taxon>
        <taxon>Actinomycetes</taxon>
        <taxon>Propionibacteriales</taxon>
        <taxon>Nocardioidaceae</taxon>
        <taxon>Aeromicrobium</taxon>
    </lineage>
</organism>
<dbReference type="PROSITE" id="PS52040">
    <property type="entry name" value="TOPO_IIA"/>
    <property type="match status" value="1"/>
</dbReference>
<protein>
    <recommendedName>
        <fullName evidence="3">DNA topoisomerase (ATP-hydrolyzing)</fullName>
        <ecNumber evidence="3">5.6.2.2</ecNumber>
    </recommendedName>
</protein>
<dbReference type="EMBL" id="ACLF03000003">
    <property type="protein sequence ID" value="EFQ84198.1"/>
    <property type="molecule type" value="Genomic_DNA"/>
</dbReference>
<dbReference type="PANTHER" id="PTHR43493:SF5">
    <property type="entry name" value="DNA GYRASE SUBUNIT A, CHLOROPLASTIC_MITOCHONDRIAL"/>
    <property type="match status" value="1"/>
</dbReference>
<keyword evidence="5 7" id="KW-0238">DNA-binding</keyword>
<sequence>MARGTRTEPVEEFDEHIVDTDIREEMRASFLEYSYSVIYSRALPDARDGLKPVQRRILFMMDDMGLRPDRGHVKSARPVGDVMGRLHPHGDSAIYDALVRLVQPWSMRVPLIDGHGNFGSPDDPPAAMRYTECRMDPAAQAMTASIDEDTVDFRPNYDGRETEPVVLPASLPNLLVNGASGIAVGMATNIAPHNLVEVVQALRHLIGHPEADLDDLMRFIPGPDLPTGGKIVGLDGVRDAYATGNGSFKMRATARVEQVGRRKGIVISELPYNVGPEKVIEAVKKLVQSKKLQGIADLKNLTDRHSGLSIVIEVKNGFVPEAILEQLYRFTPMETSFGINAVALVDGQPRTLGLRQMLDVYLEHRYDVVRRRSTFRRAMAADRLHLLEGLLLALVDIDEVIQLIRSSENRGEAKDRLRSVFDLSEPQAEYILNLTLGRLTRYDRIVVESEMEELRRTIEALDAILGDETVLRGVVGDELAEMAATFGTPRRTILLESAGQTVTAATPVEVADDPCWALLSSTGLLARTSDDRPIGTDGGRAKHDVIVSAVRTTARGEIGVVTAGGRVRRIGVLDLPALPATAGAPSLQGGVPVSEVVQLDDRPLALMTFAEDVPGLALGTRQGVVKRVKPDHLSNRDEWDLIGLADGDAVVGAVPLVTGTEQLAFVTSDAQLLHFGADAVRPQGRGGGGVAGVKLAPGASVVAFGAVAAPGTAHVVTVSGSASALPGTQAGSAKVSPFELYPPKGRATGGVRCHRLLKGEDAVILAWVGDGEPRGCASSGSPVDLPPVSDRRDGSGVPVPQPLLAVAGPPGVAPLEPASVRD</sequence>
<evidence type="ECO:0000256" key="3">
    <source>
        <dbReference type="ARBA" id="ARBA00012895"/>
    </source>
</evidence>
<dbReference type="InterPro" id="IPR013758">
    <property type="entry name" value="Topo_IIA_A/C_ab"/>
</dbReference>
<dbReference type="GO" id="GO:0003677">
    <property type="term" value="F:DNA binding"/>
    <property type="evidence" value="ECO:0007669"/>
    <property type="project" value="UniProtKB-UniRule"/>
</dbReference>
<evidence type="ECO:0000313" key="10">
    <source>
        <dbReference type="EMBL" id="EFQ84198.1"/>
    </source>
</evidence>
<comment type="catalytic activity">
    <reaction evidence="1 7">
        <text>ATP-dependent breakage, passage and rejoining of double-stranded DNA.</text>
        <dbReference type="EC" id="5.6.2.2"/>
    </reaction>
</comment>
<dbReference type="Gene3D" id="3.30.1360.40">
    <property type="match status" value="1"/>
</dbReference>
<dbReference type="FunFam" id="3.30.1360.40:FF:000002">
    <property type="entry name" value="DNA gyrase subunit A"/>
    <property type="match status" value="1"/>
</dbReference>
<feature type="region of interest" description="Disordered" evidence="8">
    <location>
        <begin position="775"/>
        <end position="822"/>
    </location>
</feature>
<dbReference type="InterPro" id="IPR006691">
    <property type="entry name" value="GyrA/parC_rep"/>
</dbReference>
<dbReference type="SUPFAM" id="SSF56719">
    <property type="entry name" value="Type II DNA topoisomerase"/>
    <property type="match status" value="1"/>
</dbReference>
<feature type="active site" description="O-(5'-phospho-DNA)-tyrosine intermediate" evidence="7">
    <location>
        <position position="130"/>
    </location>
</feature>
<dbReference type="EC" id="5.6.2.2" evidence="3"/>
<dbReference type="InterPro" id="IPR013757">
    <property type="entry name" value="Topo_IIA_A_a_sf"/>
</dbReference>
<reference evidence="10" key="1">
    <citation type="submission" date="2010-08" db="EMBL/GenBank/DDBJ databases">
        <authorList>
            <person name="Muzny D."/>
            <person name="Qin X."/>
            <person name="Buhay C."/>
            <person name="Dugan-Rocha S."/>
            <person name="Ding Y."/>
            <person name="Chen G."/>
            <person name="Hawes A."/>
            <person name="Holder M."/>
            <person name="Jhangiani S."/>
            <person name="Johnson A."/>
            <person name="Khan Z."/>
            <person name="Li Z."/>
            <person name="Liu W."/>
            <person name="Liu X."/>
            <person name="Perez L."/>
            <person name="Shen H."/>
            <person name="Wang Q."/>
            <person name="Watt J."/>
            <person name="Xi L."/>
            <person name="Xin Y."/>
            <person name="Zhou J."/>
            <person name="Deng J."/>
            <person name="Jiang H."/>
            <person name="Liu Y."/>
            <person name="Qu J."/>
            <person name="Song X.-Z."/>
            <person name="Zhang L."/>
            <person name="Villasana D."/>
            <person name="Johnson A."/>
            <person name="Liu J."/>
            <person name="Liyanage D."/>
            <person name="Lorensuhewa L."/>
            <person name="Robinson T."/>
            <person name="Song A."/>
            <person name="Song B.-B."/>
            <person name="Dinh H."/>
            <person name="Thornton R."/>
            <person name="Coyle M."/>
            <person name="Francisco L."/>
            <person name="Jackson L."/>
            <person name="Javaid M."/>
            <person name="Korchina V."/>
            <person name="Kovar C."/>
            <person name="Mata R."/>
            <person name="Mathew T."/>
            <person name="Ngo R."/>
            <person name="Nguyen L."/>
            <person name="Nguyen N."/>
            <person name="Okwuonu G."/>
            <person name="Ongeri F."/>
            <person name="Pham C."/>
            <person name="Simmons D."/>
            <person name="Wilczek-Boney K."/>
            <person name="Hale W."/>
            <person name="Jakkamsetti A."/>
            <person name="Pham P."/>
            <person name="Ruth R."/>
            <person name="San Lucas F."/>
            <person name="Warren J."/>
            <person name="Zhang J."/>
            <person name="Zhao Z."/>
            <person name="Zhou C."/>
            <person name="Zhu D."/>
            <person name="Lee S."/>
            <person name="Bess C."/>
            <person name="Blankenburg K."/>
            <person name="Forbes L."/>
            <person name="Fu Q."/>
            <person name="Gubbala S."/>
            <person name="Hirani K."/>
            <person name="Jayaseelan J.C."/>
            <person name="Lara F."/>
            <person name="Munidasa M."/>
            <person name="Palculict T."/>
            <person name="Patil S."/>
            <person name="Pu L.-L."/>
            <person name="Saada N."/>
            <person name="Tang L."/>
            <person name="Weissenberger G."/>
            <person name="Zhu Y."/>
            <person name="Hemphill L."/>
            <person name="Shang Y."/>
            <person name="Youmans B."/>
            <person name="Ayvaz T."/>
            <person name="Ross M."/>
            <person name="Santibanez J."/>
            <person name="Aqrawi P."/>
            <person name="Gross S."/>
            <person name="Joshi V."/>
            <person name="Fowler G."/>
            <person name="Nazareth L."/>
            <person name="Reid J."/>
            <person name="Worley K."/>
            <person name="Petrosino J."/>
            <person name="Highlander S."/>
            <person name="Gibbs R."/>
        </authorList>
    </citation>
    <scope>NUCLEOTIDE SEQUENCE [LARGE SCALE GENOMIC DNA]</scope>
    <source>
        <strain evidence="10">DSM 15272</strain>
    </source>
</reference>
<dbReference type="Pfam" id="PF00521">
    <property type="entry name" value="DNA_topoisoIV"/>
    <property type="match status" value="1"/>
</dbReference>
<dbReference type="Proteomes" id="UP000003111">
    <property type="component" value="Unassembled WGS sequence"/>
</dbReference>
<evidence type="ECO:0000313" key="11">
    <source>
        <dbReference type="Proteomes" id="UP000003111"/>
    </source>
</evidence>
<dbReference type="HOGENOM" id="CLU_002977_6_1_11"/>
<accession>E2SAC4</accession>
<dbReference type="InterPro" id="IPR002205">
    <property type="entry name" value="Topo_IIA_dom_A"/>
</dbReference>
<dbReference type="GO" id="GO:0005737">
    <property type="term" value="C:cytoplasm"/>
    <property type="evidence" value="ECO:0007669"/>
    <property type="project" value="TreeGrafter"/>
</dbReference>
<dbReference type="Pfam" id="PF03989">
    <property type="entry name" value="DNA_gyraseA_C"/>
    <property type="match status" value="2"/>
</dbReference>
<comment type="caution">
    <text evidence="10">The sequence shown here is derived from an EMBL/GenBank/DDBJ whole genome shotgun (WGS) entry which is preliminary data.</text>
</comment>
<dbReference type="RefSeq" id="WP_007077936.1">
    <property type="nucleotide sequence ID" value="NZ_CM001024.1"/>
</dbReference>
<dbReference type="InterPro" id="IPR035516">
    <property type="entry name" value="Gyrase/topoIV_suA_C"/>
</dbReference>